<feature type="domain" description="Histidine kinase" evidence="8">
    <location>
        <begin position="548"/>
        <end position="771"/>
    </location>
</feature>
<dbReference type="PANTHER" id="PTHR43047">
    <property type="entry name" value="TWO-COMPONENT HISTIDINE PROTEIN KINASE"/>
    <property type="match status" value="1"/>
</dbReference>
<evidence type="ECO:0000256" key="6">
    <source>
        <dbReference type="PROSITE-ProRule" id="PRU00169"/>
    </source>
</evidence>
<dbReference type="PRINTS" id="PR00344">
    <property type="entry name" value="BCTRLSENSOR"/>
</dbReference>
<dbReference type="Pfam" id="PF02518">
    <property type="entry name" value="HATPase_c"/>
    <property type="match status" value="1"/>
</dbReference>
<dbReference type="Proteomes" id="UP000001982">
    <property type="component" value="Chromosome"/>
</dbReference>
<feature type="domain" description="Response regulatory" evidence="9">
    <location>
        <begin position="797"/>
        <end position="914"/>
    </location>
</feature>
<evidence type="ECO:0000313" key="13">
    <source>
        <dbReference type="Proteomes" id="UP000001982"/>
    </source>
</evidence>
<dbReference type="Pfam" id="PF00512">
    <property type="entry name" value="HisKA"/>
    <property type="match status" value="1"/>
</dbReference>
<dbReference type="Gene3D" id="3.40.50.2300">
    <property type="match status" value="1"/>
</dbReference>
<organism evidence="12 13">
    <name type="scientific">Shewanella denitrificans (strain OS217 / ATCC BAA-1090 / DSM 15013)</name>
    <dbReference type="NCBI Taxonomy" id="318161"/>
    <lineage>
        <taxon>Bacteria</taxon>
        <taxon>Pseudomonadati</taxon>
        <taxon>Pseudomonadota</taxon>
        <taxon>Gammaproteobacteria</taxon>
        <taxon>Alteromonadales</taxon>
        <taxon>Shewanellaceae</taxon>
        <taxon>Shewanella</taxon>
    </lineage>
</organism>
<dbReference type="SMART" id="SM00086">
    <property type="entry name" value="PAC"/>
    <property type="match status" value="4"/>
</dbReference>
<feature type="domain" description="PAS" evidence="10">
    <location>
        <begin position="109"/>
        <end position="165"/>
    </location>
</feature>
<dbReference type="NCBIfam" id="TIGR00229">
    <property type="entry name" value="sensory_box"/>
    <property type="match status" value="3"/>
</dbReference>
<comment type="catalytic activity">
    <reaction evidence="1">
        <text>ATP + protein L-histidine = ADP + protein N-phospho-L-histidine.</text>
        <dbReference type="EC" id="2.7.13.3"/>
    </reaction>
</comment>
<feature type="domain" description="PAC" evidence="11">
    <location>
        <begin position="180"/>
        <end position="232"/>
    </location>
</feature>
<dbReference type="HOGENOM" id="CLU_000445_114_15_6"/>
<keyword evidence="13" id="KW-1185">Reference proteome</keyword>
<dbReference type="SUPFAM" id="SSF55874">
    <property type="entry name" value="ATPase domain of HSP90 chaperone/DNA topoisomerase II/histidine kinase"/>
    <property type="match status" value="1"/>
</dbReference>
<dbReference type="InterPro" id="IPR003661">
    <property type="entry name" value="HisK_dim/P_dom"/>
</dbReference>
<dbReference type="FunFam" id="3.30.565.10:FF:000006">
    <property type="entry name" value="Sensor histidine kinase WalK"/>
    <property type="match status" value="1"/>
</dbReference>
<reference evidence="12 13" key="1">
    <citation type="submission" date="2006-03" db="EMBL/GenBank/DDBJ databases">
        <title>Complete sequence of Shewanella denitrificans OS217.</title>
        <authorList>
            <consortium name="US DOE Joint Genome Institute"/>
            <person name="Copeland A."/>
            <person name="Lucas S."/>
            <person name="Lapidus A."/>
            <person name="Barry K."/>
            <person name="Detter J.C."/>
            <person name="Glavina del Rio T."/>
            <person name="Hammon N."/>
            <person name="Israni S."/>
            <person name="Dalin E."/>
            <person name="Tice H."/>
            <person name="Pitluck S."/>
            <person name="Brettin T."/>
            <person name="Bruce D."/>
            <person name="Han C."/>
            <person name="Tapia R."/>
            <person name="Gilna P."/>
            <person name="Kiss H."/>
            <person name="Schmutz J."/>
            <person name="Larimer F."/>
            <person name="Land M."/>
            <person name="Hauser L."/>
            <person name="Kyrpides N."/>
            <person name="Lykidis A."/>
            <person name="Richardson P."/>
        </authorList>
    </citation>
    <scope>NUCLEOTIDE SEQUENCE [LARGE SCALE GENOMIC DNA]</scope>
    <source>
        <strain evidence="13">OS217 / ATCC BAA-1090 / DSM 15013</strain>
    </source>
</reference>
<evidence type="ECO:0000256" key="5">
    <source>
        <dbReference type="ARBA" id="ARBA00022777"/>
    </source>
</evidence>
<dbReference type="InterPro" id="IPR003594">
    <property type="entry name" value="HATPase_dom"/>
</dbReference>
<proteinExistence type="predicted"/>
<dbReference type="GO" id="GO:0009927">
    <property type="term" value="F:histidine phosphotransfer kinase activity"/>
    <property type="evidence" value="ECO:0007669"/>
    <property type="project" value="TreeGrafter"/>
</dbReference>
<dbReference type="InterPro" id="IPR000700">
    <property type="entry name" value="PAS-assoc_C"/>
</dbReference>
<feature type="domain" description="PAC" evidence="11">
    <location>
        <begin position="56"/>
        <end position="108"/>
    </location>
</feature>
<dbReference type="Pfam" id="PF00072">
    <property type="entry name" value="Response_reg"/>
    <property type="match status" value="1"/>
</dbReference>
<protein>
    <recommendedName>
        <fullName evidence="2">histidine kinase</fullName>
        <ecNumber evidence="2">2.7.13.3</ecNumber>
    </recommendedName>
</protein>
<dbReference type="AlphaFoldDB" id="Q12MX5"/>
<evidence type="ECO:0000259" key="11">
    <source>
        <dbReference type="PROSITE" id="PS50113"/>
    </source>
</evidence>
<evidence type="ECO:0000256" key="1">
    <source>
        <dbReference type="ARBA" id="ARBA00000085"/>
    </source>
</evidence>
<dbReference type="InterPro" id="IPR036097">
    <property type="entry name" value="HisK_dim/P_sf"/>
</dbReference>
<evidence type="ECO:0000256" key="4">
    <source>
        <dbReference type="ARBA" id="ARBA00022679"/>
    </source>
</evidence>
<dbReference type="InterPro" id="IPR000014">
    <property type="entry name" value="PAS"/>
</dbReference>
<feature type="modified residue" description="4-aspartylphosphate" evidence="6">
    <location>
        <position position="847"/>
    </location>
</feature>
<dbReference type="EC" id="2.7.13.3" evidence="2"/>
<dbReference type="GO" id="GO:0005886">
    <property type="term" value="C:plasma membrane"/>
    <property type="evidence" value="ECO:0007669"/>
    <property type="project" value="UniProtKB-ARBA"/>
</dbReference>
<evidence type="ECO:0000313" key="12">
    <source>
        <dbReference type="EMBL" id="ABE55201.1"/>
    </source>
</evidence>
<dbReference type="PROSITE" id="PS50113">
    <property type="entry name" value="PAC"/>
    <property type="match status" value="4"/>
</dbReference>
<dbReference type="PANTHER" id="PTHR43047:SF72">
    <property type="entry name" value="OSMOSENSING HISTIDINE PROTEIN KINASE SLN1"/>
    <property type="match status" value="1"/>
</dbReference>
<dbReference type="InterPro" id="IPR036890">
    <property type="entry name" value="HATPase_C_sf"/>
</dbReference>
<dbReference type="PROSITE" id="PS50110">
    <property type="entry name" value="RESPONSE_REGULATORY"/>
    <property type="match status" value="1"/>
</dbReference>
<evidence type="ECO:0000256" key="7">
    <source>
        <dbReference type="SAM" id="Coils"/>
    </source>
</evidence>
<dbReference type="InterPro" id="IPR001610">
    <property type="entry name" value="PAC"/>
</dbReference>
<dbReference type="InterPro" id="IPR004358">
    <property type="entry name" value="Sig_transdc_His_kin-like_C"/>
</dbReference>
<dbReference type="Pfam" id="PF13426">
    <property type="entry name" value="PAS_9"/>
    <property type="match status" value="4"/>
</dbReference>
<dbReference type="SUPFAM" id="SSF52172">
    <property type="entry name" value="CheY-like"/>
    <property type="match status" value="1"/>
</dbReference>
<dbReference type="CDD" id="cd00082">
    <property type="entry name" value="HisKA"/>
    <property type="match status" value="1"/>
</dbReference>
<dbReference type="EMBL" id="CP000302">
    <property type="protein sequence ID" value="ABE55201.1"/>
    <property type="molecule type" value="Genomic_DNA"/>
</dbReference>
<dbReference type="InterPro" id="IPR001789">
    <property type="entry name" value="Sig_transdc_resp-reg_receiver"/>
</dbReference>
<dbReference type="SMART" id="SM00388">
    <property type="entry name" value="HisKA"/>
    <property type="match status" value="1"/>
</dbReference>
<dbReference type="eggNOG" id="COG0784">
    <property type="taxonomic scope" value="Bacteria"/>
</dbReference>
<dbReference type="STRING" id="318161.Sden_1918"/>
<evidence type="ECO:0000256" key="2">
    <source>
        <dbReference type="ARBA" id="ARBA00012438"/>
    </source>
</evidence>
<keyword evidence="5 12" id="KW-0418">Kinase</keyword>
<dbReference type="SMART" id="SM00091">
    <property type="entry name" value="PAS"/>
    <property type="match status" value="3"/>
</dbReference>
<feature type="domain" description="PAS" evidence="10">
    <location>
        <begin position="375"/>
        <end position="446"/>
    </location>
</feature>
<dbReference type="CDD" id="cd00130">
    <property type="entry name" value="PAS"/>
    <property type="match status" value="3"/>
</dbReference>
<keyword evidence="7" id="KW-0175">Coiled coil</keyword>
<dbReference type="SMART" id="SM00448">
    <property type="entry name" value="REC"/>
    <property type="match status" value="1"/>
</dbReference>
<dbReference type="GO" id="GO:0000155">
    <property type="term" value="F:phosphorelay sensor kinase activity"/>
    <property type="evidence" value="ECO:0007669"/>
    <property type="project" value="InterPro"/>
</dbReference>
<dbReference type="PROSITE" id="PS50112">
    <property type="entry name" value="PAS"/>
    <property type="match status" value="3"/>
</dbReference>
<dbReference type="SUPFAM" id="SSF47384">
    <property type="entry name" value="Homodimeric domain of signal transducing histidine kinase"/>
    <property type="match status" value="1"/>
</dbReference>
<evidence type="ECO:0000259" key="8">
    <source>
        <dbReference type="PROSITE" id="PS50109"/>
    </source>
</evidence>
<keyword evidence="3 6" id="KW-0597">Phosphoprotein</keyword>
<feature type="coiled-coil region" evidence="7">
    <location>
        <begin position="507"/>
        <end position="541"/>
    </location>
</feature>
<dbReference type="eggNOG" id="COG2205">
    <property type="taxonomic scope" value="Bacteria"/>
</dbReference>
<feature type="domain" description="PAC" evidence="11">
    <location>
        <begin position="322"/>
        <end position="374"/>
    </location>
</feature>
<dbReference type="PROSITE" id="PS50109">
    <property type="entry name" value="HIS_KIN"/>
    <property type="match status" value="1"/>
</dbReference>
<gene>
    <name evidence="12" type="ordered locus">Sden_1918</name>
</gene>
<dbReference type="SUPFAM" id="SSF55785">
    <property type="entry name" value="PYP-like sensor domain (PAS domain)"/>
    <property type="match status" value="3"/>
</dbReference>
<evidence type="ECO:0000259" key="10">
    <source>
        <dbReference type="PROSITE" id="PS50112"/>
    </source>
</evidence>
<keyword evidence="4 12" id="KW-0808">Transferase</keyword>
<feature type="domain" description="PAC" evidence="11">
    <location>
        <begin position="464"/>
        <end position="516"/>
    </location>
</feature>
<feature type="domain" description="PAS" evidence="10">
    <location>
        <begin position="240"/>
        <end position="304"/>
    </location>
</feature>
<evidence type="ECO:0000256" key="3">
    <source>
        <dbReference type="ARBA" id="ARBA00022553"/>
    </source>
</evidence>
<dbReference type="Gene3D" id="3.30.450.20">
    <property type="entry name" value="PAS domain"/>
    <property type="match status" value="4"/>
</dbReference>
<dbReference type="Gene3D" id="1.10.287.130">
    <property type="match status" value="1"/>
</dbReference>
<name>Q12MX5_SHEDO</name>
<dbReference type="InterPro" id="IPR035965">
    <property type="entry name" value="PAS-like_dom_sf"/>
</dbReference>
<evidence type="ECO:0000259" key="9">
    <source>
        <dbReference type="PROSITE" id="PS50110"/>
    </source>
</evidence>
<accession>Q12MX5</accession>
<sequence length="935" mass="102435">MLGYCSDEVCNRLSMAVITLNEELVARAAALSTEFGDNIAPGFEALVFKAKHDLDDINPLTLIRKNGSRFSAMVSVTSLRDATAAVIGYLLIGTDNSARKEADDKLWQASQYARSLLEASLDPLVTINLSGKITDVNEASIKATGLDREALIGTDFSHYFTDPHEANKGYREAFSNGSVTDYPLTIRHRNGRLIDVLYNASVYRDHKGQVLGLFAAARDITARKRADEALLKAGALQNAIFNSANFSSIATDAKGVIQIFNVGAERMLGYAAIDVINKLTPADISEPQEIVIRARALSHELDTPITPGFDALVFKARRGIEDIYELTYIRKDGSRFPAIVSVTALRDAHNNIIGYLLIGTDNTARKRAEEALLKAGALQRAIFNSANFSSIATDAKGVIQIFNVGAERMLGYTAAEVMDKITPADISDPKEMVLRAAQLSKELETSIAPGFEALVFKASRGIEDIYQLTYIRKDGSRFPAVVSVTALRDAYNVIIGFLLIGTDNTARIQVEEEREQLTATLQDKNAELESSKAIAEKANRAKSEFLSSMSHELRTPLNAILGFAQLLEKGQPTLTHTQEVRIQQIIKAGWYLLSLINEILDLAVIESGRLSLSRESVLLIDVINESKAMVEPQALKREIRLNFLPFSHALHANADHTRLKQVLINLLTNAIKYNRQHGTITVECTEVKAIDKLQDRIRITIKDNGYGLSEANISQLFQPFNRLGQESGSQEGTGIGLVVTKQLVELMGGTIGVKSQVGVGSEFWIELARDLTPNLVNNSNVPAELMPQISAEESKFSLLYVEDNPANLLLVQQIICDLPNVTMLSAREGHQGIALARVKQPDVILMDINLPGISGIEALVILKNDPLTAHIPVLAISANAMPRDIEKGLACGFLRYLTKPIRISEFIEALNFARANSTFTNGNNEPADNDITLSE</sequence>
<dbReference type="Gene3D" id="3.30.565.10">
    <property type="entry name" value="Histidine kinase-like ATPase, C-terminal domain"/>
    <property type="match status" value="1"/>
</dbReference>
<dbReference type="InterPro" id="IPR005467">
    <property type="entry name" value="His_kinase_dom"/>
</dbReference>
<dbReference type="SMART" id="SM00387">
    <property type="entry name" value="HATPase_c"/>
    <property type="match status" value="1"/>
</dbReference>
<dbReference type="CDD" id="cd16922">
    <property type="entry name" value="HATPase_EvgS-ArcB-TorS-like"/>
    <property type="match status" value="1"/>
</dbReference>
<dbReference type="KEGG" id="sdn:Sden_1918"/>
<dbReference type="InterPro" id="IPR011006">
    <property type="entry name" value="CheY-like_superfamily"/>
</dbReference>